<evidence type="ECO:0000256" key="2">
    <source>
        <dbReference type="SAM" id="SignalP"/>
    </source>
</evidence>
<accession>A0A0K1EED2</accession>
<dbReference type="AlphaFoldDB" id="A0A0K1EED2"/>
<sequence length="127" mass="13096">MVRGVLVRGCVAVVGLVVAGCGAFPGDAAHADAALHGVRDRVGFDMDCKDAQLMRLGDVSRLGQQMTSMTIGAVGCGKKATYYVECVSNWGNITCTAKMNTAQDVPRQQPGGVKPEPGGAGSQQVAE</sequence>
<dbReference type="STRING" id="52.CMC5_033750"/>
<evidence type="ECO:0000313" key="3">
    <source>
        <dbReference type="EMBL" id="AKT39226.1"/>
    </source>
</evidence>
<feature type="region of interest" description="Disordered" evidence="1">
    <location>
        <begin position="104"/>
        <end position="127"/>
    </location>
</feature>
<dbReference type="RefSeq" id="WP_050431353.1">
    <property type="nucleotide sequence ID" value="NZ_CP012159.1"/>
</dbReference>
<dbReference type="EMBL" id="CP012159">
    <property type="protein sequence ID" value="AKT39226.1"/>
    <property type="molecule type" value="Genomic_DNA"/>
</dbReference>
<feature type="signal peptide" evidence="2">
    <location>
        <begin position="1"/>
        <end position="19"/>
    </location>
</feature>
<keyword evidence="4" id="KW-1185">Reference proteome</keyword>
<proteinExistence type="predicted"/>
<gene>
    <name evidence="3" type="ORF">CMC5_033750</name>
</gene>
<dbReference type="PROSITE" id="PS51257">
    <property type="entry name" value="PROKAR_LIPOPROTEIN"/>
    <property type="match status" value="1"/>
</dbReference>
<evidence type="ECO:0000256" key="1">
    <source>
        <dbReference type="SAM" id="MobiDB-lite"/>
    </source>
</evidence>
<feature type="chain" id="PRO_5005459330" description="Lipoprotein" evidence="2">
    <location>
        <begin position="20"/>
        <end position="127"/>
    </location>
</feature>
<organism evidence="3 4">
    <name type="scientific">Chondromyces crocatus</name>
    <dbReference type="NCBI Taxonomy" id="52"/>
    <lineage>
        <taxon>Bacteria</taxon>
        <taxon>Pseudomonadati</taxon>
        <taxon>Myxococcota</taxon>
        <taxon>Polyangia</taxon>
        <taxon>Polyangiales</taxon>
        <taxon>Polyangiaceae</taxon>
        <taxon>Chondromyces</taxon>
    </lineage>
</organism>
<dbReference type="OrthoDB" id="5514879at2"/>
<evidence type="ECO:0000313" key="4">
    <source>
        <dbReference type="Proteomes" id="UP000067626"/>
    </source>
</evidence>
<evidence type="ECO:0008006" key="5">
    <source>
        <dbReference type="Google" id="ProtNLM"/>
    </source>
</evidence>
<reference evidence="3 4" key="1">
    <citation type="submission" date="2015-07" db="EMBL/GenBank/DDBJ databases">
        <title>Genome analysis of myxobacterium Chondromyces crocatus Cm c5 reveals a high potential for natural compound synthesis and the genetic basis for the loss of fruiting body formation.</title>
        <authorList>
            <person name="Zaburannyi N."/>
            <person name="Bunk B."/>
            <person name="Maier J."/>
            <person name="Overmann J."/>
            <person name="Mueller R."/>
        </authorList>
    </citation>
    <scope>NUCLEOTIDE SEQUENCE [LARGE SCALE GENOMIC DNA]</scope>
    <source>
        <strain evidence="3 4">Cm c5</strain>
    </source>
</reference>
<keyword evidence="2" id="KW-0732">Signal</keyword>
<protein>
    <recommendedName>
        <fullName evidence="5">Lipoprotein</fullName>
    </recommendedName>
</protein>
<dbReference type="KEGG" id="ccro:CMC5_033750"/>
<dbReference type="Proteomes" id="UP000067626">
    <property type="component" value="Chromosome"/>
</dbReference>
<name>A0A0K1EED2_CHOCO</name>